<gene>
    <name evidence="1" type="ORF">SAMN05421760_102541</name>
</gene>
<evidence type="ECO:0000313" key="2">
    <source>
        <dbReference type="Proteomes" id="UP000185999"/>
    </source>
</evidence>
<dbReference type="GO" id="GO:0051287">
    <property type="term" value="F:NAD binding"/>
    <property type="evidence" value="ECO:0007669"/>
    <property type="project" value="UniProtKB-ARBA"/>
</dbReference>
<proteinExistence type="predicted"/>
<dbReference type="Pfam" id="PF01513">
    <property type="entry name" value="NAD_kinase"/>
    <property type="match status" value="1"/>
</dbReference>
<dbReference type="Proteomes" id="UP000185999">
    <property type="component" value="Unassembled WGS sequence"/>
</dbReference>
<dbReference type="PANTHER" id="PTHR40697:SF2">
    <property type="entry name" value="ATP-NAD KINASE-RELATED"/>
    <property type="match status" value="1"/>
</dbReference>
<sequence length="387" mass="41432">MMNKRVIERTVMSDKKRIFKLGLLINPLAGLGGSVALKGSDGIETARKALALGAEPKAQLRTHAALSVLKGLDVEIVTFPAEMGETAARHAGFEPLVIGTIKTGHTTAEDTEKAALALYKAGVDLMLFAGGDGTARNICYALPEQFPVLGIPAGVKIHSGVYAVTPKAAGEIVAMLIRGELVTLGDQEVRDIDEAEFREGRVKAKYYGELLVPQEHRYLQNVKSGGKEVEELVLTDIAADLIERMEAGTRYIMGSGTTVQAVMEELGLPNTLLGVDLIEDQTLIASDCTAQELLDKTVDGRTKVVITIIGGQGHILGRGNQQLSPELIWQVGKDNLIVIATKTKLAELQGRPLIVDSGDPKLDKALAGVIPVITGYHDSVLYRIAEI</sequence>
<dbReference type="GO" id="GO:0006741">
    <property type="term" value="P:NADP+ biosynthetic process"/>
    <property type="evidence" value="ECO:0007669"/>
    <property type="project" value="InterPro"/>
</dbReference>
<dbReference type="STRING" id="619304.SAMN05421760_102541"/>
<dbReference type="InterPro" id="IPR002504">
    <property type="entry name" value="NADK"/>
</dbReference>
<dbReference type="InterPro" id="IPR011386">
    <property type="entry name" value="Put_ATP-NAD_kin"/>
</dbReference>
<dbReference type="PANTHER" id="PTHR40697">
    <property type="entry name" value="ACETOIN CATABOLISM PROTEIN X"/>
    <property type="match status" value="1"/>
</dbReference>
<dbReference type="EMBL" id="FTOE01000002">
    <property type="protein sequence ID" value="SIS62449.1"/>
    <property type="molecule type" value="Genomic_DNA"/>
</dbReference>
<name>A0A1N7KLH5_9GAMM</name>
<dbReference type="GO" id="GO:0005524">
    <property type="term" value="F:ATP binding"/>
    <property type="evidence" value="ECO:0007669"/>
    <property type="project" value="UniProtKB-ARBA"/>
</dbReference>
<keyword evidence="1" id="KW-0418">Kinase</keyword>
<dbReference type="PIRSF" id="PIRSF016907">
    <property type="entry name" value="Kin_ATP-NAD"/>
    <property type="match status" value="1"/>
</dbReference>
<dbReference type="InterPro" id="IPR016064">
    <property type="entry name" value="NAD/diacylglycerol_kinase_sf"/>
</dbReference>
<accession>A0A1N7KLH5</accession>
<reference evidence="2" key="1">
    <citation type="submission" date="2017-01" db="EMBL/GenBank/DDBJ databases">
        <authorList>
            <person name="Varghese N."/>
            <person name="Submissions S."/>
        </authorList>
    </citation>
    <scope>NUCLEOTIDE SEQUENCE [LARGE SCALE GENOMIC DNA]</scope>
    <source>
        <strain evidence="2">DSM 22306</strain>
    </source>
</reference>
<keyword evidence="1" id="KW-0808">Transferase</keyword>
<dbReference type="SUPFAM" id="SSF111331">
    <property type="entry name" value="NAD kinase/diacylglycerol kinase-like"/>
    <property type="match status" value="1"/>
</dbReference>
<keyword evidence="2" id="KW-1185">Reference proteome</keyword>
<organism evidence="1 2">
    <name type="scientific">Neptunomonas antarctica</name>
    <dbReference type="NCBI Taxonomy" id="619304"/>
    <lineage>
        <taxon>Bacteria</taxon>
        <taxon>Pseudomonadati</taxon>
        <taxon>Pseudomonadota</taxon>
        <taxon>Gammaproteobacteria</taxon>
        <taxon>Oceanospirillales</taxon>
        <taxon>Oceanospirillaceae</taxon>
        <taxon>Neptunomonas</taxon>
    </lineage>
</organism>
<dbReference type="Pfam" id="PF20143">
    <property type="entry name" value="NAD_kinase_C"/>
    <property type="match status" value="1"/>
</dbReference>
<dbReference type="GO" id="GO:0003951">
    <property type="term" value="F:NAD+ kinase activity"/>
    <property type="evidence" value="ECO:0007669"/>
    <property type="project" value="InterPro"/>
</dbReference>
<evidence type="ECO:0000313" key="1">
    <source>
        <dbReference type="EMBL" id="SIS62449.1"/>
    </source>
</evidence>
<dbReference type="InterPro" id="IPR039065">
    <property type="entry name" value="AcoX-like"/>
</dbReference>
<protein>
    <submittedName>
        <fullName evidence="1">Predicted polyphosphate-or ATP-dependent NAD kinase</fullName>
    </submittedName>
</protein>
<dbReference type="AlphaFoldDB" id="A0A1N7KLH5"/>